<dbReference type="GO" id="GO:0033765">
    <property type="term" value="F:steroid dehydrogenase activity, acting on the CH-CH group of donors"/>
    <property type="evidence" value="ECO:0007669"/>
    <property type="project" value="UniProtKB-ARBA"/>
</dbReference>
<dbReference type="InterPro" id="IPR003953">
    <property type="entry name" value="FAD-dep_OxRdtase_2_FAD-bd"/>
</dbReference>
<organism evidence="13 14">
    <name type="scientific">Clostridium beijerinckii</name>
    <name type="common">Clostridium MP</name>
    <dbReference type="NCBI Taxonomy" id="1520"/>
    <lineage>
        <taxon>Bacteria</taxon>
        <taxon>Bacillati</taxon>
        <taxon>Bacillota</taxon>
        <taxon>Clostridia</taxon>
        <taxon>Eubacteriales</taxon>
        <taxon>Clostridiaceae</taxon>
        <taxon>Clostridium</taxon>
    </lineage>
</organism>
<comment type="similarity">
    <text evidence="3">Belongs to the FAD-dependent oxidoreductase 2 family. NadB subfamily.</text>
</comment>
<evidence type="ECO:0000256" key="11">
    <source>
        <dbReference type="ARBA" id="ARBA00048305"/>
    </source>
</evidence>
<keyword evidence="7" id="KW-0662">Pyridine nucleotide biosynthesis</keyword>
<keyword evidence="8" id="KW-0274">FAD</keyword>
<dbReference type="AlphaFoldDB" id="A0A9Q5CEU8"/>
<evidence type="ECO:0000256" key="7">
    <source>
        <dbReference type="ARBA" id="ARBA00022642"/>
    </source>
</evidence>
<evidence type="ECO:0000256" key="1">
    <source>
        <dbReference type="ARBA" id="ARBA00001974"/>
    </source>
</evidence>
<dbReference type="PANTHER" id="PTHR42716:SF2">
    <property type="entry name" value="L-ASPARTATE OXIDASE, CHLOROPLASTIC"/>
    <property type="match status" value="1"/>
</dbReference>
<evidence type="ECO:0000256" key="3">
    <source>
        <dbReference type="ARBA" id="ARBA00008562"/>
    </source>
</evidence>
<comment type="catalytic activity">
    <reaction evidence="11">
        <text>L-aspartate + O2 = iminosuccinate + H2O2</text>
        <dbReference type="Rhea" id="RHEA:25876"/>
        <dbReference type="ChEBI" id="CHEBI:15379"/>
        <dbReference type="ChEBI" id="CHEBI:16240"/>
        <dbReference type="ChEBI" id="CHEBI:29991"/>
        <dbReference type="ChEBI" id="CHEBI:77875"/>
        <dbReference type="EC" id="1.4.3.16"/>
    </reaction>
    <physiologicalReaction direction="left-to-right" evidence="11">
        <dbReference type="Rhea" id="RHEA:25877"/>
    </physiologicalReaction>
</comment>
<gene>
    <name evidence="13" type="ORF">DFH45_001214</name>
</gene>
<dbReference type="GO" id="GO:0008734">
    <property type="term" value="F:L-aspartate oxidase activity"/>
    <property type="evidence" value="ECO:0007669"/>
    <property type="project" value="UniProtKB-EC"/>
</dbReference>
<accession>A0A9Q5CEU8</accession>
<evidence type="ECO:0000313" key="14">
    <source>
        <dbReference type="Proteomes" id="UP000821656"/>
    </source>
</evidence>
<keyword evidence="6" id="KW-0285">Flavoprotein</keyword>
<name>A0A9Q5CEU8_CLOBE</name>
<evidence type="ECO:0000256" key="5">
    <source>
        <dbReference type="ARBA" id="ARBA00021901"/>
    </source>
</evidence>
<evidence type="ECO:0000259" key="12">
    <source>
        <dbReference type="Pfam" id="PF00890"/>
    </source>
</evidence>
<dbReference type="Proteomes" id="UP000821656">
    <property type="component" value="Unassembled WGS sequence"/>
</dbReference>
<feature type="domain" description="FAD-dependent oxidoreductase 2 FAD-binding" evidence="12">
    <location>
        <begin position="14"/>
        <end position="378"/>
    </location>
</feature>
<evidence type="ECO:0000313" key="13">
    <source>
        <dbReference type="EMBL" id="NRV08251.1"/>
    </source>
</evidence>
<dbReference type="SUPFAM" id="SSF51905">
    <property type="entry name" value="FAD/NAD(P)-binding domain"/>
    <property type="match status" value="1"/>
</dbReference>
<dbReference type="EMBL" id="JABSXK010000001">
    <property type="protein sequence ID" value="NRV08251.1"/>
    <property type="molecule type" value="Genomic_DNA"/>
</dbReference>
<keyword evidence="9 13" id="KW-0560">Oxidoreductase</keyword>
<dbReference type="Gene3D" id="3.90.700.10">
    <property type="entry name" value="Succinate dehydrogenase/fumarate reductase flavoprotein, catalytic domain"/>
    <property type="match status" value="1"/>
</dbReference>
<protein>
    <recommendedName>
        <fullName evidence="5">L-aspartate oxidase</fullName>
        <ecNumber evidence="4">1.4.3.16</ecNumber>
    </recommendedName>
    <alternativeName>
        <fullName evidence="10">Quinolinate synthase B</fullName>
    </alternativeName>
</protein>
<comment type="cofactor">
    <cofactor evidence="1">
        <name>FAD</name>
        <dbReference type="ChEBI" id="CHEBI:57692"/>
    </cofactor>
</comment>
<dbReference type="Pfam" id="PF00890">
    <property type="entry name" value="FAD_binding_2"/>
    <property type="match status" value="1"/>
</dbReference>
<dbReference type="GO" id="GO:0034628">
    <property type="term" value="P:'de novo' NAD+ biosynthetic process from L-aspartate"/>
    <property type="evidence" value="ECO:0007669"/>
    <property type="project" value="TreeGrafter"/>
</dbReference>
<dbReference type="NCBIfam" id="NF004820">
    <property type="entry name" value="PRK06175.1"/>
    <property type="match status" value="1"/>
</dbReference>
<evidence type="ECO:0000256" key="9">
    <source>
        <dbReference type="ARBA" id="ARBA00023002"/>
    </source>
</evidence>
<dbReference type="SUPFAM" id="SSF56425">
    <property type="entry name" value="Succinate dehydrogenase/fumarate reductase flavoprotein, catalytic domain"/>
    <property type="match status" value="1"/>
</dbReference>
<evidence type="ECO:0000256" key="10">
    <source>
        <dbReference type="ARBA" id="ARBA00030386"/>
    </source>
</evidence>
<sequence length="443" mass="49643">MLEVIRKNMNKFVDVLIIGSGVSGLYCGLNLRKDLNVLIVCKDKITCSNTYLAQGGISVAKGVEDISLYIEDTLKAGRYKNDLEAVETLINESMVNVESLIEIGIAFDRNEDGSLNFTKEGAHSVNRIVHTKDNTGESTAKILIDKVKKRENISVYENTHFVDIIEKENNCIGAMLIREDEQINVYAKAVVLATGGIGGLFNNSTNQRILTGDGIASAIRHGIELKDMDYIQIHPTAFYEEGENKRKFLISESLRGEGGILTNIKGERFINELLPRDVVSEAVYNQIKETEVPYVNLDIRFLGKDYIINRFSTIYEECLKRGTDITKECIKVSPAQHFFMGGIKVDLDSKTSMKNLYAVGETSCTGVHGANRLASNSLLEGLVFSRRAAISINNIVDYLEIKVFPVERLEKSWDELQEENKEITVRTIKEKGGKLDDKLFSYR</sequence>
<evidence type="ECO:0000256" key="2">
    <source>
        <dbReference type="ARBA" id="ARBA00004950"/>
    </source>
</evidence>
<dbReference type="InterPro" id="IPR005288">
    <property type="entry name" value="NadB"/>
</dbReference>
<dbReference type="Gene3D" id="3.50.50.60">
    <property type="entry name" value="FAD/NAD(P)-binding domain"/>
    <property type="match status" value="1"/>
</dbReference>
<comment type="pathway">
    <text evidence="2">Cofactor biosynthesis; NAD(+) biosynthesis; iminoaspartate from L-aspartate (oxidase route): step 1/1.</text>
</comment>
<proteinExistence type="inferred from homology"/>
<evidence type="ECO:0000256" key="6">
    <source>
        <dbReference type="ARBA" id="ARBA00022630"/>
    </source>
</evidence>
<evidence type="ECO:0000256" key="8">
    <source>
        <dbReference type="ARBA" id="ARBA00022827"/>
    </source>
</evidence>
<dbReference type="PRINTS" id="PR00368">
    <property type="entry name" value="FADPNR"/>
</dbReference>
<dbReference type="PANTHER" id="PTHR42716">
    <property type="entry name" value="L-ASPARTATE OXIDASE"/>
    <property type="match status" value="1"/>
</dbReference>
<dbReference type="FunFam" id="3.90.700.10:FF:000002">
    <property type="entry name" value="L-aspartate oxidase"/>
    <property type="match status" value="1"/>
</dbReference>
<comment type="caution">
    <text evidence="13">The sequence shown here is derived from an EMBL/GenBank/DDBJ whole genome shotgun (WGS) entry which is preliminary data.</text>
</comment>
<evidence type="ECO:0000256" key="4">
    <source>
        <dbReference type="ARBA" id="ARBA00012173"/>
    </source>
</evidence>
<dbReference type="EC" id="1.4.3.16" evidence="4"/>
<reference evidence="13" key="1">
    <citation type="submission" date="2020-05" db="EMBL/GenBank/DDBJ databases">
        <title>Genomic insights into acetone-butanol-ethanol (ABE) fermentation by sequencing solventogenic clostridia strains.</title>
        <authorList>
            <person name="Brown S."/>
        </authorList>
    </citation>
    <scope>NUCLEOTIDE SEQUENCE</scope>
    <source>
        <strain evidence="13">DJ126</strain>
    </source>
</reference>
<dbReference type="InterPro" id="IPR027477">
    <property type="entry name" value="Succ_DH/fumarate_Rdtase_cat_sf"/>
</dbReference>
<dbReference type="InterPro" id="IPR036188">
    <property type="entry name" value="FAD/NAD-bd_sf"/>
</dbReference>